<dbReference type="Pfam" id="PF13976">
    <property type="entry name" value="gag_pre-integrs"/>
    <property type="match status" value="1"/>
</dbReference>
<sequence>MDDTHIRLVKNLTTAFDIFQAICTKYEGAAFHGDPYFIQHFVMEIKYEEGGDLTSFFLELENAMKAASEATESPLTDGQKSLYLFHSMPTTWKDDLRVWKGVRKYIPYDELKMSIETKVREIQAQELQASVPVDVCSYCQKPRHNIRQCRTLQKDLRDGCVKAGTVLPANFELRGPNNYRGRGGGRGRGNYGGNRKNNGNNGNNGNNNGTNGNNNNKPSRRDEGGYDQSRRKETLIAVVSNVQTAASAISLTAQPSQDFDYSWTIDPAIGTVELQITDSKGQLRTLTLHDVLLAPKLQYNLLSVAAAVDDDFRFGFKRTVCTVQTNHRFSIKAMKSATSKLYQFEASPLPKAEAHVATTGKPTRLMLLHKRLGHPNIRVLQALTKDQALHGCTSCS</sequence>
<dbReference type="InterPro" id="IPR025724">
    <property type="entry name" value="GAG-pre-integrase_dom"/>
</dbReference>
<feature type="domain" description="GAG-pre-integrase" evidence="2">
    <location>
        <begin position="340"/>
        <end position="393"/>
    </location>
</feature>
<evidence type="ECO:0000256" key="1">
    <source>
        <dbReference type="SAM" id="MobiDB-lite"/>
    </source>
</evidence>
<accession>A0A2P4XRW3</accession>
<feature type="region of interest" description="Disordered" evidence="1">
    <location>
        <begin position="171"/>
        <end position="227"/>
    </location>
</feature>
<keyword evidence="4" id="KW-1185">Reference proteome</keyword>
<dbReference type="EMBL" id="NCKW01008272">
    <property type="protein sequence ID" value="POM68315.1"/>
    <property type="molecule type" value="Genomic_DNA"/>
</dbReference>
<reference evidence="3 4" key="1">
    <citation type="journal article" date="2017" name="Genome Biol. Evol.">
        <title>Phytophthora megakarya and P. palmivora, closely related causal agents of cacao black pod rot, underwent increases in genome sizes and gene numbers by different mechanisms.</title>
        <authorList>
            <person name="Ali S.S."/>
            <person name="Shao J."/>
            <person name="Lary D.J."/>
            <person name="Kronmiller B."/>
            <person name="Shen D."/>
            <person name="Strem M.D."/>
            <person name="Amoako-Attah I."/>
            <person name="Akrofi A.Y."/>
            <person name="Begoude B.A."/>
            <person name="Ten Hoopen G.M."/>
            <person name="Coulibaly K."/>
            <person name="Kebe B.I."/>
            <person name="Melnick R.L."/>
            <person name="Guiltinan M.J."/>
            <person name="Tyler B.M."/>
            <person name="Meinhardt L.W."/>
            <person name="Bailey B.A."/>
        </authorList>
    </citation>
    <scope>NUCLEOTIDE SEQUENCE [LARGE SCALE GENOMIC DNA]</scope>
    <source>
        <strain evidence="4">sbr112.9</strain>
    </source>
</reference>
<dbReference type="Proteomes" id="UP000237271">
    <property type="component" value="Unassembled WGS sequence"/>
</dbReference>
<feature type="compositionally biased region" description="Low complexity" evidence="1">
    <location>
        <begin position="193"/>
        <end position="216"/>
    </location>
</feature>
<comment type="caution">
    <text evidence="3">The sequence shown here is derived from an EMBL/GenBank/DDBJ whole genome shotgun (WGS) entry which is preliminary data.</text>
</comment>
<gene>
    <name evidence="3" type="ORF">PHPALM_15541</name>
</gene>
<name>A0A2P4XRW3_9STRA</name>
<feature type="compositionally biased region" description="Gly residues" evidence="1">
    <location>
        <begin position="181"/>
        <end position="192"/>
    </location>
</feature>
<evidence type="ECO:0000313" key="3">
    <source>
        <dbReference type="EMBL" id="POM68315.1"/>
    </source>
</evidence>
<evidence type="ECO:0000259" key="2">
    <source>
        <dbReference type="Pfam" id="PF13976"/>
    </source>
</evidence>
<organism evidence="3 4">
    <name type="scientific">Phytophthora palmivora</name>
    <dbReference type="NCBI Taxonomy" id="4796"/>
    <lineage>
        <taxon>Eukaryota</taxon>
        <taxon>Sar</taxon>
        <taxon>Stramenopiles</taxon>
        <taxon>Oomycota</taxon>
        <taxon>Peronosporomycetes</taxon>
        <taxon>Peronosporales</taxon>
        <taxon>Peronosporaceae</taxon>
        <taxon>Phytophthora</taxon>
    </lineage>
</organism>
<evidence type="ECO:0000313" key="4">
    <source>
        <dbReference type="Proteomes" id="UP000237271"/>
    </source>
</evidence>
<protein>
    <recommendedName>
        <fullName evidence="2">GAG-pre-integrase domain-containing protein</fullName>
    </recommendedName>
</protein>
<dbReference type="OrthoDB" id="124514at2759"/>
<dbReference type="AlphaFoldDB" id="A0A2P4XRW3"/>
<proteinExistence type="predicted"/>